<dbReference type="GeneID" id="87942599"/>
<protein>
    <submittedName>
        <fullName evidence="3">Uncharacterized protein</fullName>
    </submittedName>
</protein>
<evidence type="ECO:0000313" key="3">
    <source>
        <dbReference type="EMBL" id="WQF81082.1"/>
    </source>
</evidence>
<keyword evidence="2" id="KW-0812">Transmembrane</keyword>
<evidence type="ECO:0000256" key="2">
    <source>
        <dbReference type="SAM" id="Phobius"/>
    </source>
</evidence>
<evidence type="ECO:0000313" key="4">
    <source>
        <dbReference type="Proteomes" id="UP001322277"/>
    </source>
</evidence>
<dbReference type="EMBL" id="CP137308">
    <property type="protein sequence ID" value="WQF81082.1"/>
    <property type="molecule type" value="Genomic_DNA"/>
</dbReference>
<feature type="region of interest" description="Disordered" evidence="1">
    <location>
        <begin position="1"/>
        <end position="46"/>
    </location>
</feature>
<keyword evidence="2" id="KW-0472">Membrane</keyword>
<gene>
    <name evidence="3" type="ORF">CDEST_06096</name>
</gene>
<name>A0AAX4ICK5_9PEZI</name>
<reference evidence="4" key="1">
    <citation type="journal article" date="2023" name="bioRxiv">
        <title>Complete genome of the Medicago anthracnose fungus, Colletotrichum destructivum, reveals a mini-chromosome-like region within a core chromosome.</title>
        <authorList>
            <person name="Lapalu N."/>
            <person name="Simon A."/>
            <person name="Lu A."/>
            <person name="Plaumann P.-L."/>
            <person name="Amselem J."/>
            <person name="Pigne S."/>
            <person name="Auger A."/>
            <person name="Koch C."/>
            <person name="Dallery J.-F."/>
            <person name="O'Connell R.J."/>
        </authorList>
    </citation>
    <scope>NUCLEOTIDE SEQUENCE [LARGE SCALE GENOMIC DNA]</scope>
    <source>
        <strain evidence="4">CBS 520.97</strain>
    </source>
</reference>
<feature type="compositionally biased region" description="Basic and acidic residues" evidence="1">
    <location>
        <begin position="33"/>
        <end position="46"/>
    </location>
</feature>
<organism evidence="3 4">
    <name type="scientific">Colletotrichum destructivum</name>
    <dbReference type="NCBI Taxonomy" id="34406"/>
    <lineage>
        <taxon>Eukaryota</taxon>
        <taxon>Fungi</taxon>
        <taxon>Dikarya</taxon>
        <taxon>Ascomycota</taxon>
        <taxon>Pezizomycotina</taxon>
        <taxon>Sordariomycetes</taxon>
        <taxon>Hypocreomycetidae</taxon>
        <taxon>Glomerellales</taxon>
        <taxon>Glomerellaceae</taxon>
        <taxon>Colletotrichum</taxon>
        <taxon>Colletotrichum destructivum species complex</taxon>
    </lineage>
</organism>
<sequence length="144" mass="16103">MDMTPRPSQRRKAPRIGAFGRTRDTRQPSTTSRDPRRDGEGHNEERAGGFRVTVSYCKLRAYACERRLNNSPSLSPSGSCFAGDHGSLLCWATGHINNKCGQDLFARVSSFGLLFLIFLYPFSHGDSQAPPTSLELRHTEHHRA</sequence>
<feature type="transmembrane region" description="Helical" evidence="2">
    <location>
        <begin position="104"/>
        <end position="122"/>
    </location>
</feature>
<dbReference type="Proteomes" id="UP001322277">
    <property type="component" value="Chromosome 4"/>
</dbReference>
<keyword evidence="4" id="KW-1185">Reference proteome</keyword>
<dbReference type="KEGG" id="cdet:87942599"/>
<keyword evidence="2" id="KW-1133">Transmembrane helix</keyword>
<proteinExistence type="predicted"/>
<dbReference type="AlphaFoldDB" id="A0AAX4ICK5"/>
<accession>A0AAX4ICK5</accession>
<dbReference type="RefSeq" id="XP_062778306.1">
    <property type="nucleotide sequence ID" value="XM_062922255.1"/>
</dbReference>
<evidence type="ECO:0000256" key="1">
    <source>
        <dbReference type="SAM" id="MobiDB-lite"/>
    </source>
</evidence>